<keyword evidence="3 5" id="KW-0378">Hydrolase</keyword>
<dbReference type="PROSITE" id="PS01053">
    <property type="entry name" value="ARGINASE_1"/>
    <property type="match status" value="1"/>
</dbReference>
<dbReference type="PROSITE" id="PS51409">
    <property type="entry name" value="ARGINASE_2"/>
    <property type="match status" value="1"/>
</dbReference>
<accession>A0A8J6N902</accession>
<dbReference type="SUPFAM" id="SSF52768">
    <property type="entry name" value="Arginase/deacetylase"/>
    <property type="match status" value="1"/>
</dbReference>
<comment type="caution">
    <text evidence="6">The sequence shown here is derived from an EMBL/GenBank/DDBJ whole genome shotgun (WGS) entry which is preliminary data.</text>
</comment>
<feature type="binding site" evidence="4">
    <location>
        <position position="130"/>
    </location>
    <ligand>
        <name>Mn(2+)</name>
        <dbReference type="ChEBI" id="CHEBI:29035"/>
        <label>1</label>
    </ligand>
</feature>
<comment type="similarity">
    <text evidence="1">Belongs to the arginase family. Agmatinase subfamily.</text>
</comment>
<dbReference type="EMBL" id="JACNJZ010000056">
    <property type="protein sequence ID" value="MBC8316816.1"/>
    <property type="molecule type" value="Genomic_DNA"/>
</dbReference>
<evidence type="ECO:0000256" key="5">
    <source>
        <dbReference type="RuleBase" id="RU003684"/>
    </source>
</evidence>
<feature type="binding site" evidence="4">
    <location>
        <position position="134"/>
    </location>
    <ligand>
        <name>Mn(2+)</name>
        <dbReference type="ChEBI" id="CHEBI:29035"/>
        <label>1</label>
    </ligand>
</feature>
<sequence>MTPTLYFHGDDVKPSGQQDALFHVIPAPYEKTVSYKSGTALGPQAILEASCQLELFDGKNIPADQGIYTSPFIDCTGDAEDVLPRIRKEVANCLSVNKIPVILGGEHTVTGAAVEALQECHNSFGVIQFDAHADLRDTYQGTPYSHACVMKRIHDRNIPIFQIGTRSYSYEEHLFRKKNSIPYLDAEDIFKSGVEGFCLPVDFPDKVFITFDIDGLDPALMPATGTPVPGGLTWYQTQWLIEKIMNSRICVGFDVVEFAPLNTLHSASFTAAQLTYNMMGYLTRSAVNRKYWSIGTV</sequence>
<comment type="cofactor">
    <cofactor evidence="4">
        <name>Mn(2+)</name>
        <dbReference type="ChEBI" id="CHEBI:29035"/>
    </cofactor>
    <text evidence="4">Binds 2 manganese ions per subunit.</text>
</comment>
<dbReference type="InterPro" id="IPR006035">
    <property type="entry name" value="Ureohydrolase"/>
</dbReference>
<dbReference type="GO" id="GO:0033389">
    <property type="term" value="P:putrescine biosynthetic process from arginine, via agmatine"/>
    <property type="evidence" value="ECO:0007669"/>
    <property type="project" value="TreeGrafter"/>
</dbReference>
<dbReference type="AlphaFoldDB" id="A0A8J6N902"/>
<feature type="binding site" evidence="4">
    <location>
        <position position="107"/>
    </location>
    <ligand>
        <name>Mn(2+)</name>
        <dbReference type="ChEBI" id="CHEBI:29035"/>
        <label>1</label>
    </ligand>
</feature>
<protein>
    <submittedName>
        <fullName evidence="6">Agmatinase</fullName>
        <ecNumber evidence="6">3.5.3.11</ecNumber>
    </submittedName>
</protein>
<dbReference type="PANTHER" id="PTHR11358:SF26">
    <property type="entry name" value="GUANIDINO ACID HYDROLASE, MITOCHONDRIAL"/>
    <property type="match status" value="1"/>
</dbReference>
<keyword evidence="4" id="KW-0464">Manganese</keyword>
<evidence type="ECO:0000313" key="7">
    <source>
        <dbReference type="Proteomes" id="UP000614424"/>
    </source>
</evidence>
<dbReference type="PIRSF" id="PIRSF036979">
    <property type="entry name" value="Arginase"/>
    <property type="match status" value="1"/>
</dbReference>
<gene>
    <name evidence="6" type="primary">speB</name>
    <name evidence="6" type="ORF">H8E41_02855</name>
</gene>
<evidence type="ECO:0000256" key="4">
    <source>
        <dbReference type="PIRSR" id="PIRSR036979-1"/>
    </source>
</evidence>
<dbReference type="InterPro" id="IPR005925">
    <property type="entry name" value="Agmatinase-rel"/>
</dbReference>
<name>A0A8J6N902_9BACT</name>
<evidence type="ECO:0000256" key="1">
    <source>
        <dbReference type="ARBA" id="ARBA00009227"/>
    </source>
</evidence>
<dbReference type="PANTHER" id="PTHR11358">
    <property type="entry name" value="ARGINASE/AGMATINASE"/>
    <property type="match status" value="1"/>
</dbReference>
<feature type="binding site" evidence="4">
    <location>
        <position position="212"/>
    </location>
    <ligand>
        <name>Mn(2+)</name>
        <dbReference type="ChEBI" id="CHEBI:29035"/>
        <label>1</label>
    </ligand>
</feature>
<dbReference type="CDD" id="cd11593">
    <property type="entry name" value="Agmatinase-like_2"/>
    <property type="match status" value="1"/>
</dbReference>
<dbReference type="Pfam" id="PF00491">
    <property type="entry name" value="Arginase"/>
    <property type="match status" value="1"/>
</dbReference>
<dbReference type="GO" id="GO:0046872">
    <property type="term" value="F:metal ion binding"/>
    <property type="evidence" value="ECO:0007669"/>
    <property type="project" value="UniProtKB-KW"/>
</dbReference>
<dbReference type="GO" id="GO:0008783">
    <property type="term" value="F:agmatinase activity"/>
    <property type="evidence" value="ECO:0007669"/>
    <property type="project" value="UniProtKB-EC"/>
</dbReference>
<organism evidence="6 7">
    <name type="scientific">Candidatus Desulfobia pelagia</name>
    <dbReference type="NCBI Taxonomy" id="2841692"/>
    <lineage>
        <taxon>Bacteria</taxon>
        <taxon>Pseudomonadati</taxon>
        <taxon>Thermodesulfobacteriota</taxon>
        <taxon>Desulfobulbia</taxon>
        <taxon>Desulfobulbales</taxon>
        <taxon>Desulfobulbaceae</taxon>
        <taxon>Candidatus Desulfobia</taxon>
    </lineage>
</organism>
<dbReference type="Proteomes" id="UP000614424">
    <property type="component" value="Unassembled WGS sequence"/>
</dbReference>
<dbReference type="NCBIfam" id="TIGR01230">
    <property type="entry name" value="agmatinase"/>
    <property type="match status" value="1"/>
</dbReference>
<dbReference type="EC" id="3.5.3.11" evidence="6"/>
<reference evidence="6 7" key="1">
    <citation type="submission" date="2020-08" db="EMBL/GenBank/DDBJ databases">
        <title>Bridging the membrane lipid divide: bacteria of the FCB group superphylum have the potential to synthesize archaeal ether lipids.</title>
        <authorList>
            <person name="Villanueva L."/>
            <person name="Von Meijenfeldt F.A.B."/>
            <person name="Westbye A.B."/>
            <person name="Yadav S."/>
            <person name="Hopmans E.C."/>
            <person name="Dutilh B.E."/>
            <person name="Sinninghe Damste J.S."/>
        </authorList>
    </citation>
    <scope>NUCLEOTIDE SEQUENCE [LARGE SCALE GENOMIC DNA]</scope>
    <source>
        <strain evidence="6">NIOZ-UU47</strain>
    </source>
</reference>
<evidence type="ECO:0000313" key="6">
    <source>
        <dbReference type="EMBL" id="MBC8316816.1"/>
    </source>
</evidence>
<dbReference type="InterPro" id="IPR023696">
    <property type="entry name" value="Ureohydrolase_dom_sf"/>
</dbReference>
<feature type="binding site" evidence="4">
    <location>
        <position position="132"/>
    </location>
    <ligand>
        <name>Mn(2+)</name>
        <dbReference type="ChEBI" id="CHEBI:29035"/>
        <label>1</label>
    </ligand>
</feature>
<evidence type="ECO:0000256" key="2">
    <source>
        <dbReference type="ARBA" id="ARBA00022723"/>
    </source>
</evidence>
<keyword evidence="2 4" id="KW-0479">Metal-binding</keyword>
<dbReference type="Gene3D" id="3.40.800.10">
    <property type="entry name" value="Ureohydrolase domain"/>
    <property type="match status" value="1"/>
</dbReference>
<feature type="binding site" evidence="4">
    <location>
        <position position="214"/>
    </location>
    <ligand>
        <name>Mn(2+)</name>
        <dbReference type="ChEBI" id="CHEBI:29035"/>
        <label>1</label>
    </ligand>
</feature>
<evidence type="ECO:0000256" key="3">
    <source>
        <dbReference type="ARBA" id="ARBA00022801"/>
    </source>
</evidence>
<dbReference type="InterPro" id="IPR020855">
    <property type="entry name" value="Ureohydrolase_Mn_BS"/>
</dbReference>
<proteinExistence type="inferred from homology"/>